<dbReference type="AlphaFoldDB" id="A0A2C5Q1X0"/>
<reference evidence="1 2" key="1">
    <citation type="submission" date="2017-09" db="EMBL/GenBank/DDBJ databases">
        <title>Large-scale bioinformatics analysis of Bacillus genomes uncovers conserved roles of natural products in bacterial physiology.</title>
        <authorList>
            <consortium name="Agbiome Team Llc"/>
            <person name="Bleich R.M."/>
            <person name="Grubbs K.J."/>
            <person name="Santa Maria K.C."/>
            <person name="Allen S.E."/>
            <person name="Farag S."/>
            <person name="Shank E.A."/>
            <person name="Bowers A."/>
        </authorList>
    </citation>
    <scope>NUCLEOTIDE SEQUENCE [LARGE SCALE GENOMIC DNA]</scope>
    <source>
        <strain evidence="1 2">AFS029838</strain>
    </source>
</reference>
<evidence type="ECO:0000313" key="1">
    <source>
        <dbReference type="EMBL" id="PHG64043.1"/>
    </source>
</evidence>
<sequence>MLKALVCILIARSVTDYTRLNEFVKSKLIKQCIFYKQIIFFKRVKLYLKFTKRLLLFSLKNICNKNIEKEKAAKAAIEKMKKKKFG</sequence>
<accession>A0A2C5Q1X0</accession>
<organism evidence="1 2">
    <name type="scientific">Bacillus wiedmannii</name>
    <dbReference type="NCBI Taxonomy" id="1890302"/>
    <lineage>
        <taxon>Bacteria</taxon>
        <taxon>Bacillati</taxon>
        <taxon>Bacillota</taxon>
        <taxon>Bacilli</taxon>
        <taxon>Bacillales</taxon>
        <taxon>Bacillaceae</taxon>
        <taxon>Bacillus</taxon>
        <taxon>Bacillus cereus group</taxon>
    </lineage>
</organism>
<dbReference type="Proteomes" id="UP000222503">
    <property type="component" value="Unassembled WGS sequence"/>
</dbReference>
<name>A0A2C5Q1X0_9BACI</name>
<dbReference type="EMBL" id="NUUQ01000007">
    <property type="protein sequence ID" value="PHG64043.1"/>
    <property type="molecule type" value="Genomic_DNA"/>
</dbReference>
<gene>
    <name evidence="1" type="ORF">COI65_07585</name>
</gene>
<comment type="caution">
    <text evidence="1">The sequence shown here is derived from an EMBL/GenBank/DDBJ whole genome shotgun (WGS) entry which is preliminary data.</text>
</comment>
<evidence type="ECO:0000313" key="2">
    <source>
        <dbReference type="Proteomes" id="UP000222503"/>
    </source>
</evidence>
<protein>
    <submittedName>
        <fullName evidence="1">Uncharacterized protein</fullName>
    </submittedName>
</protein>
<proteinExistence type="predicted"/>